<feature type="compositionally biased region" description="Polar residues" evidence="14">
    <location>
        <begin position="18"/>
        <end position="27"/>
    </location>
</feature>
<keyword evidence="5" id="KW-1017">Isopeptide bond</keyword>
<evidence type="ECO:0000256" key="7">
    <source>
        <dbReference type="ARBA" id="ARBA00022843"/>
    </source>
</evidence>
<dbReference type="OrthoDB" id="283815at2759"/>
<evidence type="ECO:0000313" key="15">
    <source>
        <dbReference type="EMBL" id="KAF2237204.1"/>
    </source>
</evidence>
<feature type="region of interest" description="Disordered" evidence="14">
    <location>
        <begin position="186"/>
        <end position="225"/>
    </location>
</feature>
<evidence type="ECO:0000256" key="8">
    <source>
        <dbReference type="ARBA" id="ARBA00022990"/>
    </source>
</evidence>
<evidence type="ECO:0000256" key="1">
    <source>
        <dbReference type="ARBA" id="ARBA00004300"/>
    </source>
</evidence>
<feature type="region of interest" description="Disordered" evidence="14">
    <location>
        <begin position="280"/>
        <end position="308"/>
    </location>
</feature>
<evidence type="ECO:0000256" key="11">
    <source>
        <dbReference type="ARBA" id="ARBA00034776"/>
    </source>
</evidence>
<keyword evidence="16" id="KW-1185">Reference proteome</keyword>
<evidence type="ECO:0000256" key="12">
    <source>
        <dbReference type="ARBA" id="ARBA00034864"/>
    </source>
</evidence>
<evidence type="ECO:0000256" key="14">
    <source>
        <dbReference type="SAM" id="MobiDB-lite"/>
    </source>
</evidence>
<dbReference type="EMBL" id="ML991781">
    <property type="protein sequence ID" value="KAF2237204.1"/>
    <property type="molecule type" value="Genomic_DNA"/>
</dbReference>
<dbReference type="AlphaFoldDB" id="A0A6A6HGF7"/>
<evidence type="ECO:0000313" key="16">
    <source>
        <dbReference type="Proteomes" id="UP000800092"/>
    </source>
</evidence>
<dbReference type="PANTHER" id="PTHR13034:SF2">
    <property type="entry name" value="DYNACTIN SUBUNIT 4"/>
    <property type="match status" value="1"/>
</dbReference>
<comment type="similarity">
    <text evidence="11">Belongs to the dynactin subunit 4 family.</text>
</comment>
<evidence type="ECO:0000256" key="4">
    <source>
        <dbReference type="ARBA" id="ARBA00022490"/>
    </source>
</evidence>
<name>A0A6A6HGF7_VIRVR</name>
<feature type="compositionally biased region" description="Basic and acidic residues" evidence="14">
    <location>
        <begin position="213"/>
        <end position="225"/>
    </location>
</feature>
<keyword evidence="8" id="KW-0007">Acetylation</keyword>
<dbReference type="InterPro" id="IPR008603">
    <property type="entry name" value="DCTN4"/>
</dbReference>
<organism evidence="15 16">
    <name type="scientific">Viridothelium virens</name>
    <name type="common">Speckled blister lichen</name>
    <name type="synonym">Trypethelium virens</name>
    <dbReference type="NCBI Taxonomy" id="1048519"/>
    <lineage>
        <taxon>Eukaryota</taxon>
        <taxon>Fungi</taxon>
        <taxon>Dikarya</taxon>
        <taxon>Ascomycota</taxon>
        <taxon>Pezizomycotina</taxon>
        <taxon>Dothideomycetes</taxon>
        <taxon>Dothideomycetes incertae sedis</taxon>
        <taxon>Trypetheliales</taxon>
        <taxon>Trypetheliaceae</taxon>
        <taxon>Viridothelium</taxon>
    </lineage>
</organism>
<dbReference type="GO" id="GO:0005869">
    <property type="term" value="C:dynactin complex"/>
    <property type="evidence" value="ECO:0007669"/>
    <property type="project" value="InterPro"/>
</dbReference>
<evidence type="ECO:0000256" key="13">
    <source>
        <dbReference type="ARBA" id="ARBA00093507"/>
    </source>
</evidence>
<dbReference type="PANTHER" id="PTHR13034">
    <property type="entry name" value="DYNACTIN P62 SUBUNIT"/>
    <property type="match status" value="1"/>
</dbReference>
<dbReference type="GO" id="GO:0001725">
    <property type="term" value="C:stress fiber"/>
    <property type="evidence" value="ECO:0007669"/>
    <property type="project" value="UniProtKB-SubCell"/>
</dbReference>
<keyword evidence="7" id="KW-0832">Ubl conjugation</keyword>
<comment type="subunit">
    <text evidence="13">Subunit of dynactin, a multiprotein complex part of a tripartite complex with dynein and a adapter, such as BICDL1, BICD2 or HOOK3. The dynactin complex is built around ACTR1A/ACTB filament and consists of an actin-related filament composed of a shoulder domain, a pointed end and a barbed end. Its length is defined by its flexible shoulder domain. The soulder is composed of 2 DCTN1 subunits, 4 DCTN2 and 2 DCTN3. The 4 DCNT2 (via N-terminus) bind the ACTR1A filament and act as molecular rulers to determine the length. The pointed end is important for binding dynein-dynactin cargo adapters. Consists of 4 subunits: ACTR10, DCNT4, DCTN5 and DCTN6. The barbed end is composed of a CAPZA1:CAPZB heterodimers, which binds ACTR1A/ACTB filament and dynactin and stabilizes dynactin. Interacts with ATP7B, but not ATP7A, in a copper-dependent manner. Interacts with ANK2; this interaction is required for localization at costameres. Interacts with N4BP2L1.</text>
</comment>
<keyword evidence="9" id="KW-0175">Coiled coil</keyword>
<feature type="compositionally biased region" description="Basic and acidic residues" evidence="14">
    <location>
        <begin position="187"/>
        <end position="196"/>
    </location>
</feature>
<reference evidence="15" key="1">
    <citation type="journal article" date="2020" name="Stud. Mycol.">
        <title>101 Dothideomycetes genomes: a test case for predicting lifestyles and emergence of pathogens.</title>
        <authorList>
            <person name="Haridas S."/>
            <person name="Albert R."/>
            <person name="Binder M."/>
            <person name="Bloem J."/>
            <person name="Labutti K."/>
            <person name="Salamov A."/>
            <person name="Andreopoulos B."/>
            <person name="Baker S."/>
            <person name="Barry K."/>
            <person name="Bills G."/>
            <person name="Bluhm B."/>
            <person name="Cannon C."/>
            <person name="Castanera R."/>
            <person name="Culley D."/>
            <person name="Daum C."/>
            <person name="Ezra D."/>
            <person name="Gonzalez J."/>
            <person name="Henrissat B."/>
            <person name="Kuo A."/>
            <person name="Liang C."/>
            <person name="Lipzen A."/>
            <person name="Lutzoni F."/>
            <person name="Magnuson J."/>
            <person name="Mondo S."/>
            <person name="Nolan M."/>
            <person name="Ohm R."/>
            <person name="Pangilinan J."/>
            <person name="Park H.-J."/>
            <person name="Ramirez L."/>
            <person name="Alfaro M."/>
            <person name="Sun H."/>
            <person name="Tritt A."/>
            <person name="Yoshinaga Y."/>
            <person name="Zwiers L.-H."/>
            <person name="Turgeon B."/>
            <person name="Goodwin S."/>
            <person name="Spatafora J."/>
            <person name="Crous P."/>
            <person name="Grigoriev I."/>
        </authorList>
    </citation>
    <scope>NUCLEOTIDE SEQUENCE</scope>
    <source>
        <strain evidence="15">Tuck. ex Michener</strain>
    </source>
</reference>
<proteinExistence type="inferred from homology"/>
<dbReference type="Proteomes" id="UP000800092">
    <property type="component" value="Unassembled WGS sequence"/>
</dbReference>
<dbReference type="Pfam" id="PF05502">
    <property type="entry name" value="Dynactin_p62"/>
    <property type="match status" value="1"/>
</dbReference>
<gene>
    <name evidence="15" type="ORF">EV356DRAFT_557966</name>
</gene>
<protein>
    <recommendedName>
        <fullName evidence="12">Dynactin subunit 4</fullName>
    </recommendedName>
</protein>
<evidence type="ECO:0000256" key="5">
    <source>
        <dbReference type="ARBA" id="ARBA00022499"/>
    </source>
</evidence>
<evidence type="ECO:0000256" key="6">
    <source>
        <dbReference type="ARBA" id="ARBA00022553"/>
    </source>
</evidence>
<keyword evidence="4" id="KW-0963">Cytoplasm</keyword>
<keyword evidence="6" id="KW-0597">Phosphoprotein</keyword>
<feature type="region of interest" description="Disordered" evidence="14">
    <location>
        <begin position="18"/>
        <end position="45"/>
    </location>
</feature>
<comment type="subcellular location">
    <subcellularLocation>
        <location evidence="1">Cytoplasm</location>
        <location evidence="1">Cytoskeleton</location>
        <location evidence="1">Microtubule organizing center</location>
        <location evidence="1">Centrosome</location>
    </subcellularLocation>
    <subcellularLocation>
        <location evidence="2">Cytoplasm</location>
        <location evidence="2">Cytoskeleton</location>
        <location evidence="2">Stress fiber</location>
    </subcellularLocation>
    <subcellularLocation>
        <location evidence="3">Cytoplasm</location>
        <location evidence="3">Myofibril</location>
    </subcellularLocation>
</comment>
<evidence type="ECO:0000256" key="3">
    <source>
        <dbReference type="ARBA" id="ARBA00004657"/>
    </source>
</evidence>
<accession>A0A6A6HGF7</accession>
<evidence type="ECO:0000256" key="9">
    <source>
        <dbReference type="ARBA" id="ARBA00023054"/>
    </source>
</evidence>
<sequence>MALPFPYTYFACPCTETTSFSSTTDPYSTEPAGGAAEDEESTFHSQSPRANYALYPLEHLLYCEDCHQIRCPRCWVEEIMTWYCPSCLFEYANSMVKSDGNRCTRSCFNCPLCMSNLSIVGQNEETDKAQEGSHPLDKGQQATGPYFLHCPYCSWSSVEIGIQFDKGKEIYDQLQRIKNGGRVVMSQKDKEREQLKLRRQVSRGSISQFEEPETPKATEKESYPPDDRDLFANLNAFYKSQILESTGGSALGGAFGALSDYGISSPGTLSRIMSMYGSNLGPKRGKDKPAPMREAQSEMEGVRLTKDNDEEKIVESMQQMGWDATTSQEQRREHPDNMDATLVSDLRPVPTLLRTKRSKRCRTCRHILVRPEPKVASTRYKIRLLALNYIPSLRLRPLTAPAALGTGTPTSSVTASSIASSVSLDAIPPARSLSLLLTVHNPLFDPIKVTLATPSLTPPLRPNAPASRSRVTILCPQFEVGASGDVWDEALDVGAKESREKSIKDAAAALESNASGQKQAEAGKVWERGRNWTSVVLEVLPGVVNSPVPTARFAGEDANVLEIPLYVRIEYETETGPGEGASAVERAAGGIKERKEQRELEYWCVLGVGRIAQTA</sequence>
<evidence type="ECO:0000256" key="2">
    <source>
        <dbReference type="ARBA" id="ARBA00004529"/>
    </source>
</evidence>
<evidence type="ECO:0000256" key="10">
    <source>
        <dbReference type="ARBA" id="ARBA00023212"/>
    </source>
</evidence>
<keyword evidence="10" id="KW-0206">Cytoskeleton</keyword>